<proteinExistence type="predicted"/>
<dbReference type="InterPro" id="IPR036397">
    <property type="entry name" value="RNaseH_sf"/>
</dbReference>
<dbReference type="Ensembl" id="ENSEBUT00000015456.1">
    <property type="protein sequence ID" value="ENSEBUP00000014880.1"/>
    <property type="gene ID" value="ENSEBUG00000009384.1"/>
</dbReference>
<reference evidence="1" key="2">
    <citation type="submission" date="2025-09" db="UniProtKB">
        <authorList>
            <consortium name="Ensembl"/>
        </authorList>
    </citation>
    <scope>IDENTIFICATION</scope>
</reference>
<evidence type="ECO:0000313" key="2">
    <source>
        <dbReference type="Proteomes" id="UP000694388"/>
    </source>
</evidence>
<sequence>MVEDSSPSSLYLSHTSSRRITLLHRLRDPVRRKRADLWAAVNWQLHHDNAPAHSSHLIQSFLAKHNTPVLRRAPYSPDMAPSSSNIMRNGTDQLRAIPKEAFQRCFRQWQNRWEKCVAAQRDYFEGH</sequence>
<keyword evidence="2" id="KW-1185">Reference proteome</keyword>
<evidence type="ECO:0008006" key="3">
    <source>
        <dbReference type="Google" id="ProtNLM"/>
    </source>
</evidence>
<protein>
    <recommendedName>
        <fullName evidence="3">Transposase</fullName>
    </recommendedName>
</protein>
<dbReference type="OMA" id="AIITHEF"/>
<dbReference type="AlphaFoldDB" id="A0A8C4QH30"/>
<dbReference type="Gene3D" id="3.30.420.10">
    <property type="entry name" value="Ribonuclease H-like superfamily/Ribonuclease H"/>
    <property type="match status" value="1"/>
</dbReference>
<dbReference type="Proteomes" id="UP000694388">
    <property type="component" value="Unplaced"/>
</dbReference>
<dbReference type="GeneTree" id="ENSGT00940000175405"/>
<name>A0A8C4QH30_EPTBU</name>
<reference evidence="1" key="1">
    <citation type="submission" date="2025-08" db="UniProtKB">
        <authorList>
            <consortium name="Ensembl"/>
        </authorList>
    </citation>
    <scope>IDENTIFICATION</scope>
</reference>
<accession>A0A8C4QH30</accession>
<dbReference type="GO" id="GO:0003676">
    <property type="term" value="F:nucleic acid binding"/>
    <property type="evidence" value="ECO:0007669"/>
    <property type="project" value="InterPro"/>
</dbReference>
<evidence type="ECO:0000313" key="1">
    <source>
        <dbReference type="Ensembl" id="ENSEBUP00000014880.1"/>
    </source>
</evidence>
<organism evidence="1 2">
    <name type="scientific">Eptatretus burgeri</name>
    <name type="common">Inshore hagfish</name>
    <dbReference type="NCBI Taxonomy" id="7764"/>
    <lineage>
        <taxon>Eukaryota</taxon>
        <taxon>Metazoa</taxon>
        <taxon>Chordata</taxon>
        <taxon>Craniata</taxon>
        <taxon>Vertebrata</taxon>
        <taxon>Cyclostomata</taxon>
        <taxon>Myxini</taxon>
        <taxon>Myxiniformes</taxon>
        <taxon>Myxinidae</taxon>
        <taxon>Eptatretinae</taxon>
        <taxon>Eptatretus</taxon>
    </lineage>
</organism>